<dbReference type="AlphaFoldDB" id="A0A517NGC5"/>
<sequence>MVRDDGAMRAPSAAWLDCGQQQTRGVGVVSSVKHLENAILIPIGDVTQGSLKNCDLTALPADGQRNNSALFETLF</sequence>
<name>A0A517NGC5_9BACT</name>
<evidence type="ECO:0000313" key="1">
    <source>
        <dbReference type="EMBL" id="QDT06138.1"/>
    </source>
</evidence>
<reference evidence="1 2" key="1">
    <citation type="submission" date="2019-02" db="EMBL/GenBank/DDBJ databases">
        <title>Deep-cultivation of Planctomycetes and their phenomic and genomic characterization uncovers novel biology.</title>
        <authorList>
            <person name="Wiegand S."/>
            <person name="Jogler M."/>
            <person name="Boedeker C."/>
            <person name="Pinto D."/>
            <person name="Vollmers J."/>
            <person name="Rivas-Marin E."/>
            <person name="Kohn T."/>
            <person name="Peeters S.H."/>
            <person name="Heuer A."/>
            <person name="Rast P."/>
            <person name="Oberbeckmann S."/>
            <person name="Bunk B."/>
            <person name="Jeske O."/>
            <person name="Meyerdierks A."/>
            <person name="Storesund J.E."/>
            <person name="Kallscheuer N."/>
            <person name="Luecker S."/>
            <person name="Lage O.M."/>
            <person name="Pohl T."/>
            <person name="Merkel B.J."/>
            <person name="Hornburger P."/>
            <person name="Mueller R.-W."/>
            <person name="Bruemmer F."/>
            <person name="Labrenz M."/>
            <person name="Spormann A.M."/>
            <person name="Op den Camp H."/>
            <person name="Overmann J."/>
            <person name="Amann R."/>
            <person name="Jetten M.S.M."/>
            <person name="Mascher T."/>
            <person name="Medema M.H."/>
            <person name="Devos D.P."/>
            <person name="Kaster A.-K."/>
            <person name="Ovreas L."/>
            <person name="Rohde M."/>
            <person name="Galperin M.Y."/>
            <person name="Jogler C."/>
        </authorList>
    </citation>
    <scope>NUCLEOTIDE SEQUENCE [LARGE SCALE GENOMIC DNA]</scope>
    <source>
        <strain evidence="1 2">K22_7</strain>
    </source>
</reference>
<protein>
    <submittedName>
        <fullName evidence="1">Uncharacterized protein</fullName>
    </submittedName>
</protein>
<dbReference type="KEGG" id="rlc:K227x_45460"/>
<organism evidence="1 2">
    <name type="scientific">Rubripirellula lacrimiformis</name>
    <dbReference type="NCBI Taxonomy" id="1930273"/>
    <lineage>
        <taxon>Bacteria</taxon>
        <taxon>Pseudomonadati</taxon>
        <taxon>Planctomycetota</taxon>
        <taxon>Planctomycetia</taxon>
        <taxon>Pirellulales</taxon>
        <taxon>Pirellulaceae</taxon>
        <taxon>Rubripirellula</taxon>
    </lineage>
</organism>
<accession>A0A517NGC5</accession>
<proteinExistence type="predicted"/>
<dbReference type="EMBL" id="CP036525">
    <property type="protein sequence ID" value="QDT06138.1"/>
    <property type="molecule type" value="Genomic_DNA"/>
</dbReference>
<dbReference type="Proteomes" id="UP000318538">
    <property type="component" value="Chromosome"/>
</dbReference>
<keyword evidence="2" id="KW-1185">Reference proteome</keyword>
<gene>
    <name evidence="1" type="ORF">K227x_45460</name>
</gene>
<evidence type="ECO:0000313" key="2">
    <source>
        <dbReference type="Proteomes" id="UP000318538"/>
    </source>
</evidence>